<sequence length="111" mass="12369">MGVVSIVLKGAKQDNAIVCPGHTIVHERHKGVRRVAMRAILGFSDARFAHGRSLRLKMMKSQLLWGLYERVAEEVEEEEEGEAGGGMKMDVQLSENSHNRRSTELNALVDV</sequence>
<evidence type="ECO:0000256" key="1">
    <source>
        <dbReference type="SAM" id="MobiDB-lite"/>
    </source>
</evidence>
<gene>
    <name evidence="2" type="ORF">CAPTEDRAFT_208449</name>
</gene>
<dbReference type="HOGENOM" id="CLU_2160760_0_0_1"/>
<organism evidence="2">
    <name type="scientific">Capitella teleta</name>
    <name type="common">Polychaete worm</name>
    <dbReference type="NCBI Taxonomy" id="283909"/>
    <lineage>
        <taxon>Eukaryota</taxon>
        <taxon>Metazoa</taxon>
        <taxon>Spiralia</taxon>
        <taxon>Lophotrochozoa</taxon>
        <taxon>Annelida</taxon>
        <taxon>Polychaeta</taxon>
        <taxon>Sedentaria</taxon>
        <taxon>Scolecida</taxon>
        <taxon>Capitellidae</taxon>
        <taxon>Capitella</taxon>
    </lineage>
</organism>
<accession>R7V1I1</accession>
<dbReference type="Proteomes" id="UP000014760">
    <property type="component" value="Unassembled WGS sequence"/>
</dbReference>
<dbReference type="EnsemblMetazoa" id="CapteT208449">
    <property type="protein sequence ID" value="CapteP208449"/>
    <property type="gene ID" value="CapteG208449"/>
</dbReference>
<evidence type="ECO:0000313" key="3">
    <source>
        <dbReference type="EnsemblMetazoa" id="CapteP208449"/>
    </source>
</evidence>
<reference evidence="4" key="1">
    <citation type="submission" date="2012-12" db="EMBL/GenBank/DDBJ databases">
        <authorList>
            <person name="Hellsten U."/>
            <person name="Grimwood J."/>
            <person name="Chapman J.A."/>
            <person name="Shapiro H."/>
            <person name="Aerts A."/>
            <person name="Otillar R.P."/>
            <person name="Terry A.Y."/>
            <person name="Boore J.L."/>
            <person name="Simakov O."/>
            <person name="Marletaz F."/>
            <person name="Cho S.-J."/>
            <person name="Edsinger-Gonzales E."/>
            <person name="Havlak P."/>
            <person name="Kuo D.-H."/>
            <person name="Larsson T."/>
            <person name="Lv J."/>
            <person name="Arendt D."/>
            <person name="Savage R."/>
            <person name="Osoegawa K."/>
            <person name="de Jong P."/>
            <person name="Lindberg D.R."/>
            <person name="Seaver E.C."/>
            <person name="Weisblat D.A."/>
            <person name="Putnam N.H."/>
            <person name="Grigoriev I.V."/>
            <person name="Rokhsar D.S."/>
        </authorList>
    </citation>
    <scope>NUCLEOTIDE SEQUENCE</scope>
    <source>
        <strain evidence="4">I ESC-2004</strain>
    </source>
</reference>
<name>R7V1I1_CAPTE</name>
<feature type="region of interest" description="Disordered" evidence="1">
    <location>
        <begin position="77"/>
        <end position="111"/>
    </location>
</feature>
<dbReference type="EMBL" id="KB295744">
    <property type="protein sequence ID" value="ELU12683.1"/>
    <property type="molecule type" value="Genomic_DNA"/>
</dbReference>
<dbReference type="AlphaFoldDB" id="R7V1I1"/>
<reference evidence="3" key="3">
    <citation type="submission" date="2015-06" db="UniProtKB">
        <authorList>
            <consortium name="EnsemblMetazoa"/>
        </authorList>
    </citation>
    <scope>IDENTIFICATION</scope>
</reference>
<dbReference type="EMBL" id="AMQN01005336">
    <property type="status" value="NOT_ANNOTATED_CDS"/>
    <property type="molecule type" value="Genomic_DNA"/>
</dbReference>
<keyword evidence="4" id="KW-1185">Reference proteome</keyword>
<evidence type="ECO:0000313" key="4">
    <source>
        <dbReference type="Proteomes" id="UP000014760"/>
    </source>
</evidence>
<proteinExistence type="predicted"/>
<protein>
    <submittedName>
        <fullName evidence="2 3">Uncharacterized protein</fullName>
    </submittedName>
</protein>
<dbReference type="EMBL" id="AMQN01005335">
    <property type="status" value="NOT_ANNOTATED_CDS"/>
    <property type="molecule type" value="Genomic_DNA"/>
</dbReference>
<evidence type="ECO:0000313" key="2">
    <source>
        <dbReference type="EMBL" id="ELU12683.1"/>
    </source>
</evidence>
<reference evidence="2 4" key="2">
    <citation type="journal article" date="2013" name="Nature">
        <title>Insights into bilaterian evolution from three spiralian genomes.</title>
        <authorList>
            <person name="Simakov O."/>
            <person name="Marletaz F."/>
            <person name="Cho S.J."/>
            <person name="Edsinger-Gonzales E."/>
            <person name="Havlak P."/>
            <person name="Hellsten U."/>
            <person name="Kuo D.H."/>
            <person name="Larsson T."/>
            <person name="Lv J."/>
            <person name="Arendt D."/>
            <person name="Savage R."/>
            <person name="Osoegawa K."/>
            <person name="de Jong P."/>
            <person name="Grimwood J."/>
            <person name="Chapman J.A."/>
            <person name="Shapiro H."/>
            <person name="Aerts A."/>
            <person name="Otillar R.P."/>
            <person name="Terry A.Y."/>
            <person name="Boore J.L."/>
            <person name="Grigoriev I.V."/>
            <person name="Lindberg D.R."/>
            <person name="Seaver E.C."/>
            <person name="Weisblat D.A."/>
            <person name="Putnam N.H."/>
            <person name="Rokhsar D.S."/>
        </authorList>
    </citation>
    <scope>NUCLEOTIDE SEQUENCE</scope>
    <source>
        <strain evidence="2 4">I ESC-2004</strain>
    </source>
</reference>